<proteinExistence type="predicted"/>
<dbReference type="EMBL" id="FRAD01000014">
    <property type="protein sequence ID" value="SHK11840.1"/>
    <property type="molecule type" value="Genomic_DNA"/>
</dbReference>
<gene>
    <name evidence="1" type="ORF">SAMN02745248_01822</name>
</gene>
<accession>A0A1M6PVE6</accession>
<name>A0A1M6PVE6_9CLOT</name>
<reference evidence="1 2" key="1">
    <citation type="submission" date="2016-11" db="EMBL/GenBank/DDBJ databases">
        <authorList>
            <person name="Jaros S."/>
            <person name="Januszkiewicz K."/>
            <person name="Wedrychowicz H."/>
        </authorList>
    </citation>
    <scope>NUCLEOTIDE SEQUENCE [LARGE SCALE GENOMIC DNA]</scope>
    <source>
        <strain evidence="1 2">DSM 3090</strain>
    </source>
</reference>
<organism evidence="1 2">
    <name type="scientific">Hathewaya proteolytica DSM 3090</name>
    <dbReference type="NCBI Taxonomy" id="1121331"/>
    <lineage>
        <taxon>Bacteria</taxon>
        <taxon>Bacillati</taxon>
        <taxon>Bacillota</taxon>
        <taxon>Clostridia</taxon>
        <taxon>Eubacteriales</taxon>
        <taxon>Clostridiaceae</taxon>
        <taxon>Hathewaya</taxon>
    </lineage>
</organism>
<keyword evidence="2" id="KW-1185">Reference proteome</keyword>
<dbReference type="STRING" id="1121331.SAMN02745248_01822"/>
<dbReference type="AlphaFoldDB" id="A0A1M6PVE6"/>
<evidence type="ECO:0000313" key="2">
    <source>
        <dbReference type="Proteomes" id="UP000183952"/>
    </source>
</evidence>
<sequence>MDVKIYKAGKDFEYVKKYGMFTKSVLVLNETKIIDKVNKATIAEAFKELAGE</sequence>
<protein>
    <submittedName>
        <fullName evidence="1">Uncharacterized protein</fullName>
    </submittedName>
</protein>
<evidence type="ECO:0000313" key="1">
    <source>
        <dbReference type="EMBL" id="SHK11840.1"/>
    </source>
</evidence>
<dbReference type="Proteomes" id="UP000183952">
    <property type="component" value="Unassembled WGS sequence"/>
</dbReference>